<evidence type="ECO:0000256" key="1">
    <source>
        <dbReference type="ARBA" id="ARBA00004604"/>
    </source>
</evidence>
<dbReference type="eggNOG" id="KOG3080">
    <property type="taxonomic scope" value="Eukaryota"/>
</dbReference>
<dbReference type="GO" id="GO:0006364">
    <property type="term" value="P:rRNA processing"/>
    <property type="evidence" value="ECO:0007669"/>
    <property type="project" value="TreeGrafter"/>
</dbReference>
<dbReference type="GO" id="GO:0005730">
    <property type="term" value="C:nucleolus"/>
    <property type="evidence" value="ECO:0007669"/>
    <property type="project" value="UniProtKB-SubCell"/>
</dbReference>
<feature type="region of interest" description="Disordered" evidence="6">
    <location>
        <begin position="90"/>
        <end position="189"/>
    </location>
</feature>
<proteinExistence type="inferred from homology"/>
<dbReference type="AlphaFoldDB" id="C1E7S1"/>
<comment type="similarity">
    <text evidence="2">Belongs to the EBP2 family.</text>
</comment>
<feature type="non-terminal residue" evidence="7">
    <location>
        <position position="189"/>
    </location>
</feature>
<dbReference type="KEGG" id="mis:MICPUN_71821"/>
<name>C1E7S1_MICCC</name>
<gene>
    <name evidence="7" type="ORF">MICPUN_71821</name>
</gene>
<accession>C1E7S1</accession>
<keyword evidence="8" id="KW-1185">Reference proteome</keyword>
<evidence type="ECO:0000256" key="3">
    <source>
        <dbReference type="ARBA" id="ARBA00022517"/>
    </source>
</evidence>
<feature type="compositionally biased region" description="Basic and acidic residues" evidence="6">
    <location>
        <begin position="92"/>
        <end position="132"/>
    </location>
</feature>
<reference evidence="7 8" key="1">
    <citation type="journal article" date="2009" name="Science">
        <title>Green evolution and dynamic adaptations revealed by genomes of the marine picoeukaryotes Micromonas.</title>
        <authorList>
            <person name="Worden A.Z."/>
            <person name="Lee J.H."/>
            <person name="Mock T."/>
            <person name="Rouze P."/>
            <person name="Simmons M.P."/>
            <person name="Aerts A.L."/>
            <person name="Allen A.E."/>
            <person name="Cuvelier M.L."/>
            <person name="Derelle E."/>
            <person name="Everett M.V."/>
            <person name="Foulon E."/>
            <person name="Grimwood J."/>
            <person name="Gundlach H."/>
            <person name="Henrissat B."/>
            <person name="Napoli C."/>
            <person name="McDonald S.M."/>
            <person name="Parker M.S."/>
            <person name="Rombauts S."/>
            <person name="Salamov A."/>
            <person name="Von Dassow P."/>
            <person name="Badger J.H."/>
            <person name="Coutinho P.M."/>
            <person name="Demir E."/>
            <person name="Dubchak I."/>
            <person name="Gentemann C."/>
            <person name="Eikrem W."/>
            <person name="Gready J.E."/>
            <person name="John U."/>
            <person name="Lanier W."/>
            <person name="Lindquist E.A."/>
            <person name="Lucas S."/>
            <person name="Mayer K.F."/>
            <person name="Moreau H."/>
            <person name="Not F."/>
            <person name="Otillar R."/>
            <person name="Panaud O."/>
            <person name="Pangilinan J."/>
            <person name="Paulsen I."/>
            <person name="Piegu B."/>
            <person name="Poliakov A."/>
            <person name="Robbens S."/>
            <person name="Schmutz J."/>
            <person name="Toulza E."/>
            <person name="Wyss T."/>
            <person name="Zelensky A."/>
            <person name="Zhou K."/>
            <person name="Armbrust E.V."/>
            <person name="Bhattacharya D."/>
            <person name="Goodenough U.W."/>
            <person name="Van de Peer Y."/>
            <person name="Grigoriev I.V."/>
        </authorList>
    </citation>
    <scope>NUCLEOTIDE SEQUENCE [LARGE SCALE GENOMIC DNA]</scope>
    <source>
        <strain evidence="8">RCC299 / NOUM17</strain>
    </source>
</reference>
<dbReference type="Proteomes" id="UP000002009">
    <property type="component" value="Chromosome 6"/>
</dbReference>
<dbReference type="PANTHER" id="PTHR13028">
    <property type="entry name" value="RRNA PROCESSING PROTEIN EBNA1-BINDING PROTEIN-RELATED"/>
    <property type="match status" value="1"/>
</dbReference>
<dbReference type="RefSeq" id="XP_002502773.1">
    <property type="nucleotide sequence ID" value="XM_002502727.1"/>
</dbReference>
<dbReference type="GeneID" id="8244411"/>
<keyword evidence="5" id="KW-0539">Nucleus</keyword>
<dbReference type="OMA" id="WTHKAKW"/>
<evidence type="ECO:0000256" key="6">
    <source>
        <dbReference type="SAM" id="MobiDB-lite"/>
    </source>
</evidence>
<evidence type="ECO:0000256" key="4">
    <source>
        <dbReference type="ARBA" id="ARBA00023054"/>
    </source>
</evidence>
<dbReference type="FunCoup" id="C1E7S1">
    <property type="interactions" value="1562"/>
</dbReference>
<dbReference type="GO" id="GO:0034399">
    <property type="term" value="C:nuclear periphery"/>
    <property type="evidence" value="ECO:0007669"/>
    <property type="project" value="TreeGrafter"/>
</dbReference>
<evidence type="ECO:0008006" key="9">
    <source>
        <dbReference type="Google" id="ProtNLM"/>
    </source>
</evidence>
<keyword evidence="4" id="KW-0175">Coiled coil</keyword>
<dbReference type="STRING" id="296587.C1E7S1"/>
<dbReference type="InParanoid" id="C1E7S1"/>
<protein>
    <recommendedName>
        <fullName evidence="9">rRNA-processing protein EBP2</fullName>
    </recommendedName>
</protein>
<evidence type="ECO:0000256" key="5">
    <source>
        <dbReference type="ARBA" id="ARBA00023242"/>
    </source>
</evidence>
<comment type="subcellular location">
    <subcellularLocation>
        <location evidence="1">Nucleus</location>
        <location evidence="1">Nucleolus</location>
    </subcellularLocation>
</comment>
<organism evidence="7 8">
    <name type="scientific">Micromonas commoda (strain RCC299 / NOUM17 / CCMP2709)</name>
    <name type="common">Picoplanktonic green alga</name>
    <dbReference type="NCBI Taxonomy" id="296587"/>
    <lineage>
        <taxon>Eukaryota</taxon>
        <taxon>Viridiplantae</taxon>
        <taxon>Chlorophyta</taxon>
        <taxon>Mamiellophyceae</taxon>
        <taxon>Mamiellales</taxon>
        <taxon>Mamiellaceae</taxon>
        <taxon>Micromonas</taxon>
    </lineage>
</organism>
<sequence>DFGWTHKAKWIDHMVVAGAKDAPPVTDVNDDLARETHFYEQALGSANEAIRRLKELGVPVKRPHDYYAEMVKSDEHMKRVRAELIFEQTAQETREERRKAREQKRYGKQVQAEKLKERTLKKKESIKNLDKWRKQRKQNNYAEEGAKAPEGFEDGFRSKDSPKGRKRSTQETRQKREFKNEKFGFGGRK</sequence>
<evidence type="ECO:0000256" key="2">
    <source>
        <dbReference type="ARBA" id="ARBA00007336"/>
    </source>
</evidence>
<dbReference type="InterPro" id="IPR008610">
    <property type="entry name" value="Ebp2"/>
</dbReference>
<dbReference type="Pfam" id="PF05890">
    <property type="entry name" value="Ebp2"/>
    <property type="match status" value="1"/>
</dbReference>
<dbReference type="GO" id="GO:0030687">
    <property type="term" value="C:preribosome, large subunit precursor"/>
    <property type="evidence" value="ECO:0007669"/>
    <property type="project" value="TreeGrafter"/>
</dbReference>
<feature type="non-terminal residue" evidence="7">
    <location>
        <position position="1"/>
    </location>
</feature>
<dbReference type="EMBL" id="CP001327">
    <property type="protein sequence ID" value="ACO64031.1"/>
    <property type="molecule type" value="Genomic_DNA"/>
</dbReference>
<feature type="compositionally biased region" description="Basic and acidic residues" evidence="6">
    <location>
        <begin position="154"/>
        <end position="182"/>
    </location>
</feature>
<keyword evidence="3" id="KW-0690">Ribosome biogenesis</keyword>
<evidence type="ECO:0000313" key="7">
    <source>
        <dbReference type="EMBL" id="ACO64031.1"/>
    </source>
</evidence>
<dbReference type="OrthoDB" id="443772at2759"/>
<dbReference type="GO" id="GO:0042273">
    <property type="term" value="P:ribosomal large subunit biogenesis"/>
    <property type="evidence" value="ECO:0007669"/>
    <property type="project" value="TreeGrafter"/>
</dbReference>
<evidence type="ECO:0000313" key="8">
    <source>
        <dbReference type="Proteomes" id="UP000002009"/>
    </source>
</evidence>
<dbReference type="PANTHER" id="PTHR13028:SF0">
    <property type="entry name" value="RRNA-PROCESSING PROTEIN EBP2-RELATED"/>
    <property type="match status" value="1"/>
</dbReference>